<feature type="transmembrane region" description="Helical" evidence="1">
    <location>
        <begin position="109"/>
        <end position="126"/>
    </location>
</feature>
<dbReference type="STRING" id="1121362.A605_08580"/>
<sequence length="175" mass="18363">MLMLLLWSLPTLVDLAVARGGDPVRRRNGLLPTDWWWVGWGVVVGLLGLMLGLFTALNLPTGLTIGPGTTGAVTGFSAAVGVAAAAAGEEIFFRGFVQGHLARRFGARAALWGQAVIFLLPHLFLLLVDARLWILLPVQFLLGLVAGVLRRGSGSVLPGVIAHVLTNVAAGALLT</sequence>
<protein>
    <submittedName>
        <fullName evidence="3">CAAX amino terminal protease family protein</fullName>
    </submittedName>
</protein>
<dbReference type="GO" id="GO:0080120">
    <property type="term" value="P:CAAX-box protein maturation"/>
    <property type="evidence" value="ECO:0007669"/>
    <property type="project" value="UniProtKB-ARBA"/>
</dbReference>
<dbReference type="eggNOG" id="COG1266">
    <property type="taxonomic scope" value="Bacteria"/>
</dbReference>
<dbReference type="RefSeq" id="WP_015401137.1">
    <property type="nucleotide sequence ID" value="NC_020302.1"/>
</dbReference>
<keyword evidence="3" id="KW-0378">Hydrolase</keyword>
<feature type="transmembrane region" description="Helical" evidence="1">
    <location>
        <begin position="132"/>
        <end position="149"/>
    </location>
</feature>
<proteinExistence type="predicted"/>
<keyword evidence="4" id="KW-1185">Reference proteome</keyword>
<keyword evidence="1" id="KW-1133">Transmembrane helix</keyword>
<accession>M1NMW8</accession>
<gene>
    <name evidence="3" type="ORF">A605_08580</name>
</gene>
<dbReference type="Proteomes" id="UP000011723">
    <property type="component" value="Chromosome"/>
</dbReference>
<feature type="transmembrane region" description="Helical" evidence="1">
    <location>
        <begin position="36"/>
        <end position="57"/>
    </location>
</feature>
<feature type="transmembrane region" description="Helical" evidence="1">
    <location>
        <begin position="156"/>
        <end position="174"/>
    </location>
</feature>
<evidence type="ECO:0000313" key="4">
    <source>
        <dbReference type="Proteomes" id="UP000011723"/>
    </source>
</evidence>
<feature type="domain" description="CAAX prenyl protease 2/Lysostaphin resistance protein A-like" evidence="2">
    <location>
        <begin position="78"/>
        <end position="168"/>
    </location>
</feature>
<dbReference type="PATRIC" id="fig|1121362.3.peg.1732"/>
<dbReference type="KEGG" id="chn:A605_08580"/>
<dbReference type="GO" id="GO:0004175">
    <property type="term" value="F:endopeptidase activity"/>
    <property type="evidence" value="ECO:0007669"/>
    <property type="project" value="UniProtKB-ARBA"/>
</dbReference>
<dbReference type="HOGENOM" id="CLU_1568110_0_0_11"/>
<dbReference type="InterPro" id="IPR003675">
    <property type="entry name" value="Rce1/LyrA-like_dom"/>
</dbReference>
<reference evidence="3 4" key="1">
    <citation type="journal article" date="2012" name="Stand. Genomic Sci.">
        <title>Genome sequence of the halotolerant bacterium Corynebacterium halotolerans type strain YIM 70093(T) (= DSM 44683(T)).</title>
        <authorList>
            <person name="Ruckert C."/>
            <person name="Albersmeier A."/>
            <person name="Al-Dilaimi A."/>
            <person name="Niehaus K."/>
            <person name="Szczepanowski R."/>
            <person name="Kalinowski J."/>
        </authorList>
    </citation>
    <scope>NUCLEOTIDE SEQUENCE [LARGE SCALE GENOMIC DNA]</scope>
    <source>
        <strain evidence="3">YIM 70093</strain>
    </source>
</reference>
<organism evidence="3 4">
    <name type="scientific">Corynebacterium halotolerans YIM 70093 = DSM 44683</name>
    <dbReference type="NCBI Taxonomy" id="1121362"/>
    <lineage>
        <taxon>Bacteria</taxon>
        <taxon>Bacillati</taxon>
        <taxon>Actinomycetota</taxon>
        <taxon>Actinomycetes</taxon>
        <taxon>Mycobacteriales</taxon>
        <taxon>Corynebacteriaceae</taxon>
        <taxon>Corynebacterium</taxon>
    </lineage>
</organism>
<keyword evidence="1" id="KW-0812">Transmembrane</keyword>
<dbReference type="EMBL" id="CP003697">
    <property type="protein sequence ID" value="AGF72718.1"/>
    <property type="molecule type" value="Genomic_DNA"/>
</dbReference>
<name>M1NMW8_9CORY</name>
<dbReference type="AlphaFoldDB" id="M1NMW8"/>
<keyword evidence="1" id="KW-0472">Membrane</keyword>
<evidence type="ECO:0000256" key="1">
    <source>
        <dbReference type="SAM" id="Phobius"/>
    </source>
</evidence>
<evidence type="ECO:0000313" key="3">
    <source>
        <dbReference type="EMBL" id="AGF72718.1"/>
    </source>
</evidence>
<keyword evidence="3" id="KW-0645">Protease</keyword>
<dbReference type="GO" id="GO:0006508">
    <property type="term" value="P:proteolysis"/>
    <property type="evidence" value="ECO:0007669"/>
    <property type="project" value="UniProtKB-KW"/>
</dbReference>
<evidence type="ECO:0000259" key="2">
    <source>
        <dbReference type="Pfam" id="PF02517"/>
    </source>
</evidence>
<dbReference type="Pfam" id="PF02517">
    <property type="entry name" value="Rce1-like"/>
    <property type="match status" value="1"/>
</dbReference>